<accession>A0A9D9H2Z7</accession>
<name>A0A9D9H2Z7_9FIRM</name>
<dbReference type="AlphaFoldDB" id="A0A9D9H2Z7"/>
<protein>
    <submittedName>
        <fullName evidence="1">CotS family spore coat protein</fullName>
    </submittedName>
</protein>
<dbReference type="Proteomes" id="UP000823611">
    <property type="component" value="Unassembled WGS sequence"/>
</dbReference>
<dbReference type="GO" id="GO:0042601">
    <property type="term" value="C:endospore-forming forespore"/>
    <property type="evidence" value="ECO:0007669"/>
    <property type="project" value="TreeGrafter"/>
</dbReference>
<dbReference type="EMBL" id="JADIMX010000085">
    <property type="protein sequence ID" value="MBO8434571.1"/>
    <property type="molecule type" value="Genomic_DNA"/>
</dbReference>
<reference evidence="1" key="1">
    <citation type="submission" date="2020-10" db="EMBL/GenBank/DDBJ databases">
        <authorList>
            <person name="Gilroy R."/>
        </authorList>
    </citation>
    <scope>NUCLEOTIDE SEQUENCE</scope>
    <source>
        <strain evidence="1">F6-4510</strain>
    </source>
</reference>
<dbReference type="PANTHER" id="PTHR39179">
    <property type="entry name" value="SPORE COAT PROTEIN I"/>
    <property type="match status" value="1"/>
</dbReference>
<proteinExistence type="predicted"/>
<evidence type="ECO:0000313" key="2">
    <source>
        <dbReference type="Proteomes" id="UP000823611"/>
    </source>
</evidence>
<dbReference type="SUPFAM" id="SSF56112">
    <property type="entry name" value="Protein kinase-like (PK-like)"/>
    <property type="match status" value="1"/>
</dbReference>
<keyword evidence="1" id="KW-0167">Capsid protein</keyword>
<dbReference type="PANTHER" id="PTHR39179:SF1">
    <property type="entry name" value="SPORE COAT PROTEIN I"/>
    <property type="match status" value="1"/>
</dbReference>
<keyword evidence="1" id="KW-0946">Virion</keyword>
<dbReference type="InterPro" id="IPR014255">
    <property type="entry name" value="Spore_coat_CotS"/>
</dbReference>
<sequence>MDDLYLKILKEGYDVKLYGGKRTRTGFVCKTDKGMKEVRKCGNDILRLSVEGKLREHMKNKGFNISTFEESQSGDIFYEFNGTKYVLEESIQGEELDFSDYEGALLGAKSLALFHNCAEGFCSDIMKNDAYKIPDTFLKRYSELKRIRRRIKESRKYSPIDMIVVKNFDMVSEMVDMSLDILKKYNYDDLKEEYKKRNTVCHNAYKGDNVRLLDNGDITVTNIDRCTYNFTVKDLSDFIIRLIKSEVFSKDQILTILAEYEKVRNIEEKERYILKAFLIFPHKFLSICNEYYNKRSVCISDAMLERFEKSAIMLKNNMEFAKNL</sequence>
<evidence type="ECO:0000313" key="1">
    <source>
        <dbReference type="EMBL" id="MBO8434571.1"/>
    </source>
</evidence>
<dbReference type="Gene3D" id="3.90.1200.10">
    <property type="match status" value="1"/>
</dbReference>
<gene>
    <name evidence="1" type="ORF">IAC55_04530</name>
</gene>
<dbReference type="NCBIfam" id="TIGR02906">
    <property type="entry name" value="spore_CotS"/>
    <property type="match status" value="1"/>
</dbReference>
<comment type="caution">
    <text evidence="1">The sequence shown here is derived from an EMBL/GenBank/DDBJ whole genome shotgun (WGS) entry which is preliminary data.</text>
</comment>
<reference evidence="1" key="2">
    <citation type="journal article" date="2021" name="PeerJ">
        <title>Extensive microbial diversity within the chicken gut microbiome revealed by metagenomics and culture.</title>
        <authorList>
            <person name="Gilroy R."/>
            <person name="Ravi A."/>
            <person name="Getino M."/>
            <person name="Pursley I."/>
            <person name="Horton D.L."/>
            <person name="Alikhan N.F."/>
            <person name="Baker D."/>
            <person name="Gharbi K."/>
            <person name="Hall N."/>
            <person name="Watson M."/>
            <person name="Adriaenssens E.M."/>
            <person name="Foster-Nyarko E."/>
            <person name="Jarju S."/>
            <person name="Secka A."/>
            <person name="Antonio M."/>
            <person name="Oren A."/>
            <person name="Chaudhuri R.R."/>
            <person name="La Ragione R."/>
            <person name="Hildebrand F."/>
            <person name="Pallen M.J."/>
        </authorList>
    </citation>
    <scope>NUCLEOTIDE SEQUENCE</scope>
    <source>
        <strain evidence="1">F6-4510</strain>
    </source>
</reference>
<dbReference type="InterPro" id="IPR011009">
    <property type="entry name" value="Kinase-like_dom_sf"/>
</dbReference>
<organism evidence="1 2">
    <name type="scientific">Candidatus Fimicola merdigallinarum</name>
    <dbReference type="NCBI Taxonomy" id="2840819"/>
    <lineage>
        <taxon>Bacteria</taxon>
        <taxon>Bacillati</taxon>
        <taxon>Bacillota</taxon>
        <taxon>Clostridia</taxon>
        <taxon>Lachnospirales</taxon>
        <taxon>Lachnospiraceae</taxon>
        <taxon>Lachnospiraceae incertae sedis</taxon>
        <taxon>Candidatus Fimicola</taxon>
    </lineage>
</organism>
<dbReference type="InterPro" id="IPR047175">
    <property type="entry name" value="CotS-like"/>
</dbReference>